<dbReference type="InterPro" id="IPR006680">
    <property type="entry name" value="Amidohydro-rel"/>
</dbReference>
<dbReference type="InterPro" id="IPR032466">
    <property type="entry name" value="Metal_Hydrolase"/>
</dbReference>
<dbReference type="GO" id="GO:0016831">
    <property type="term" value="F:carboxy-lyase activity"/>
    <property type="evidence" value="ECO:0007669"/>
    <property type="project" value="InterPro"/>
</dbReference>
<keyword evidence="3" id="KW-0378">Hydrolase</keyword>
<keyword evidence="1" id="KW-0456">Lyase</keyword>
<comment type="caution">
    <text evidence="3">The sequence shown here is derived from an EMBL/GenBank/DDBJ whole genome shotgun (WGS) entry which is preliminary data.</text>
</comment>
<name>A0A6A7K5A2_9FIRM</name>
<dbReference type="Proteomes" id="UP000440004">
    <property type="component" value="Unassembled WGS sequence"/>
</dbReference>
<dbReference type="AlphaFoldDB" id="A0A6A7K5A2"/>
<keyword evidence="4" id="KW-1185">Reference proteome</keyword>
<feature type="domain" description="Amidohydrolase-related" evidence="2">
    <location>
        <begin position="101"/>
        <end position="281"/>
    </location>
</feature>
<dbReference type="EMBL" id="WHNX01000002">
    <property type="protein sequence ID" value="MPW24437.1"/>
    <property type="molecule type" value="Genomic_DNA"/>
</dbReference>
<dbReference type="Gene3D" id="3.20.20.140">
    <property type="entry name" value="Metal-dependent hydrolases"/>
    <property type="match status" value="1"/>
</dbReference>
<dbReference type="RefSeq" id="WP_152800913.1">
    <property type="nucleotide sequence ID" value="NZ_WHNX01000002.1"/>
</dbReference>
<dbReference type="PANTHER" id="PTHR21240:SF19">
    <property type="entry name" value="CATALYTIC_ HYDROLASE"/>
    <property type="match status" value="1"/>
</dbReference>
<reference evidence="3 4" key="1">
    <citation type="submission" date="2019-10" db="EMBL/GenBank/DDBJ databases">
        <title>Alkalibaculum tamaniensis sp.nov., a new alkaliphilic acetogen, isolated on methoxylated aromatics from a mud volcano.</title>
        <authorList>
            <person name="Khomyakova M.A."/>
            <person name="Merkel A.Y."/>
            <person name="Bonch-Osmolovskaya E.A."/>
            <person name="Slobodkin A.I."/>
        </authorList>
    </citation>
    <scope>NUCLEOTIDE SEQUENCE [LARGE SCALE GENOMIC DNA]</scope>
    <source>
        <strain evidence="3 4">M08DMB</strain>
    </source>
</reference>
<dbReference type="Pfam" id="PF04909">
    <property type="entry name" value="Amidohydro_2"/>
    <property type="match status" value="1"/>
</dbReference>
<dbReference type="InterPro" id="IPR032465">
    <property type="entry name" value="ACMSD"/>
</dbReference>
<dbReference type="CDD" id="cd01292">
    <property type="entry name" value="metallo-dependent_hydrolases"/>
    <property type="match status" value="1"/>
</dbReference>
<accession>A0A6A7K5A2</accession>
<dbReference type="SUPFAM" id="SSF51556">
    <property type="entry name" value="Metallo-dependent hydrolases"/>
    <property type="match status" value="1"/>
</dbReference>
<evidence type="ECO:0000259" key="2">
    <source>
        <dbReference type="Pfam" id="PF04909"/>
    </source>
</evidence>
<protein>
    <submittedName>
        <fullName evidence="3">Amidohydrolase family protein</fullName>
    </submittedName>
</protein>
<gene>
    <name evidence="3" type="ORF">GC105_01345</name>
</gene>
<evidence type="ECO:0000313" key="3">
    <source>
        <dbReference type="EMBL" id="MPW24437.1"/>
    </source>
</evidence>
<dbReference type="PANTHER" id="PTHR21240">
    <property type="entry name" value="2-AMINO-3-CARBOXYLMUCONATE-6-SEMIALDEHYDE DECARBOXYLASE"/>
    <property type="match status" value="1"/>
</dbReference>
<dbReference type="GO" id="GO:0016787">
    <property type="term" value="F:hydrolase activity"/>
    <property type="evidence" value="ECO:0007669"/>
    <property type="project" value="UniProtKB-KW"/>
</dbReference>
<organism evidence="3 4">
    <name type="scientific">Alkalibaculum sporogenes</name>
    <dbReference type="NCBI Taxonomy" id="2655001"/>
    <lineage>
        <taxon>Bacteria</taxon>
        <taxon>Bacillati</taxon>
        <taxon>Bacillota</taxon>
        <taxon>Clostridia</taxon>
        <taxon>Eubacteriales</taxon>
        <taxon>Eubacteriaceae</taxon>
        <taxon>Alkalibaculum</taxon>
    </lineage>
</organism>
<proteinExistence type="predicted"/>
<sequence>MKIIDAHLHFSDIKRFRNCAMSISKVDYDLEGLTNEFKNNKIVCGIGMGLQETEEKSFPDHKQHNPMIINLLDTVPSCLRYCIGINPYTLKDNLVYELHNIEKKLQEDNVVGIKLYPGYYPIPIDNPIYRVIYSLANTYSVPIVIHCGKTYSVKGYLSESHPLIVDRIALKYPNIKFVIAHLGDPWVMDTAAIISNSSNIYSDLSGLIIGSTEVINERGESKLFKDHIKMAIEYANSYDKLLFGSDWPLVPHQTYIKWIKELIPTKHHQAVFYTNAITVFNKIVL</sequence>
<evidence type="ECO:0000313" key="4">
    <source>
        <dbReference type="Proteomes" id="UP000440004"/>
    </source>
</evidence>
<evidence type="ECO:0000256" key="1">
    <source>
        <dbReference type="ARBA" id="ARBA00023239"/>
    </source>
</evidence>